<evidence type="ECO:0000313" key="10">
    <source>
        <dbReference type="Proteomes" id="UP000192247"/>
    </source>
</evidence>
<dbReference type="Proteomes" id="UP000192247">
    <property type="component" value="Unassembled WGS sequence"/>
</dbReference>
<dbReference type="PROSITE" id="PS50003">
    <property type="entry name" value="PH_DOMAIN"/>
    <property type="match status" value="1"/>
</dbReference>
<accession>A0A1V9XKY1</accession>
<dbReference type="InterPro" id="IPR051632">
    <property type="entry name" value="Rho_GEF"/>
</dbReference>
<comment type="subcellular location">
    <subcellularLocation>
        <location evidence="1">Cytoplasm</location>
    </subcellularLocation>
</comment>
<dbReference type="InParanoid" id="A0A1V9XKY1"/>
<dbReference type="InterPro" id="IPR000219">
    <property type="entry name" value="DH_dom"/>
</dbReference>
<dbReference type="GO" id="GO:0005085">
    <property type="term" value="F:guanyl-nucleotide exchange factor activity"/>
    <property type="evidence" value="ECO:0007669"/>
    <property type="project" value="InterPro"/>
</dbReference>
<evidence type="ECO:0000256" key="2">
    <source>
        <dbReference type="ARBA" id="ARBA00022490"/>
    </source>
</evidence>
<dbReference type="InterPro" id="IPR035899">
    <property type="entry name" value="DBL_dom_sf"/>
</dbReference>
<dbReference type="PANTHER" id="PTHR13944">
    <property type="entry name" value="AGAP007712-PA"/>
    <property type="match status" value="1"/>
</dbReference>
<dbReference type="PROSITE" id="PS50010">
    <property type="entry name" value="DH_2"/>
    <property type="match status" value="1"/>
</dbReference>
<reference evidence="9 10" key="1">
    <citation type="journal article" date="2017" name="Gigascience">
        <title>Draft genome of the honey bee ectoparasitic mite, Tropilaelaps mercedesae, is shaped by the parasitic life history.</title>
        <authorList>
            <person name="Dong X."/>
            <person name="Armstrong S.D."/>
            <person name="Xia D."/>
            <person name="Makepeace B.L."/>
            <person name="Darby A.C."/>
            <person name="Kadowaki T."/>
        </authorList>
    </citation>
    <scope>NUCLEOTIDE SEQUENCE [LARGE SCALE GENOMIC DNA]</scope>
    <source>
        <strain evidence="9">Wuxi-XJTLU</strain>
    </source>
</reference>
<feature type="domain" description="DH" evidence="8">
    <location>
        <begin position="1"/>
        <end position="99"/>
    </location>
</feature>
<dbReference type="SMART" id="SM00233">
    <property type="entry name" value="PH"/>
    <property type="match status" value="1"/>
</dbReference>
<keyword evidence="2" id="KW-0963">Cytoplasm</keyword>
<dbReference type="Pfam" id="PF17838">
    <property type="entry name" value="PH_16"/>
    <property type="match status" value="1"/>
</dbReference>
<dbReference type="GO" id="GO:0008270">
    <property type="term" value="F:zinc ion binding"/>
    <property type="evidence" value="ECO:0007669"/>
    <property type="project" value="UniProtKB-KW"/>
</dbReference>
<dbReference type="SUPFAM" id="SSF48065">
    <property type="entry name" value="DBL homology domain (DH-domain)"/>
    <property type="match status" value="1"/>
</dbReference>
<dbReference type="CDD" id="cd15789">
    <property type="entry name" value="PH_ARHGEF2_18_like"/>
    <property type="match status" value="1"/>
</dbReference>
<dbReference type="AlphaFoldDB" id="A0A1V9XKY1"/>
<evidence type="ECO:0000259" key="7">
    <source>
        <dbReference type="PROSITE" id="PS50003"/>
    </source>
</evidence>
<dbReference type="InterPro" id="IPR041020">
    <property type="entry name" value="PH_16"/>
</dbReference>
<keyword evidence="4" id="KW-0479">Metal-binding</keyword>
<feature type="region of interest" description="Disordered" evidence="6">
    <location>
        <begin position="407"/>
        <end position="428"/>
    </location>
</feature>
<evidence type="ECO:0000256" key="1">
    <source>
        <dbReference type="ARBA" id="ARBA00004496"/>
    </source>
</evidence>
<sequence length="500" mass="55167">MLAAYGAFCSRHKDAVAVYKEVLKAEKKFALFIAKRSRLALCKGRGIPECILLVTQRLTKYPLMIDALLKSSKDHPDEIERLKTAQVLIKDVINGVNAQVAEAERDARLLEIYHKVDAKSTAYLKGHKFKKSDLLSSNRKLRHEGTISLKNARNKQLDVTAVLLSDVIFFLQENNQKYVFAAFDNKPSVISLHKLLVRERAGQDARALYLISSNPEEPEMFEFICVSPKDKAIWLDAIRKAIETCPAETDDSHEKGEPVVPAQFGTVGAVFCGSTPARILAPWELLVHSLEMVHWARSMSTGQKGAAPTYDAEEVARADRLRHLQISLHDGDRQIAQLCQAKLTTLIEMLEMIGVDQETIDKMNPTDIKYAELLQKLSPEETNQVLLTAASQVHQIFAQIPVPISPLPGSQEAGQDHRRDSADGLDTAHLGLGRSVSSAGEHQSTVSNCLDVAAALPKRAETFGGFDANAQKGGVPSGLPPYLTGKNRERRDGLDCLVHS</sequence>
<dbReference type="Gene3D" id="1.20.900.10">
    <property type="entry name" value="Dbl homology (DH) domain"/>
    <property type="match status" value="1"/>
</dbReference>
<evidence type="ECO:0000259" key="8">
    <source>
        <dbReference type="PROSITE" id="PS50010"/>
    </source>
</evidence>
<dbReference type="SUPFAM" id="SSF50729">
    <property type="entry name" value="PH domain-like"/>
    <property type="match status" value="1"/>
</dbReference>
<evidence type="ECO:0000313" key="9">
    <source>
        <dbReference type="EMBL" id="OQR74139.1"/>
    </source>
</evidence>
<dbReference type="STRING" id="418985.A0A1V9XKY1"/>
<evidence type="ECO:0000256" key="5">
    <source>
        <dbReference type="ARBA" id="ARBA00023054"/>
    </source>
</evidence>
<feature type="domain" description="PH" evidence="7">
    <location>
        <begin position="140"/>
        <end position="243"/>
    </location>
</feature>
<evidence type="ECO:0000256" key="3">
    <source>
        <dbReference type="ARBA" id="ARBA00022553"/>
    </source>
</evidence>
<organism evidence="9 10">
    <name type="scientific">Tropilaelaps mercedesae</name>
    <dbReference type="NCBI Taxonomy" id="418985"/>
    <lineage>
        <taxon>Eukaryota</taxon>
        <taxon>Metazoa</taxon>
        <taxon>Ecdysozoa</taxon>
        <taxon>Arthropoda</taxon>
        <taxon>Chelicerata</taxon>
        <taxon>Arachnida</taxon>
        <taxon>Acari</taxon>
        <taxon>Parasitiformes</taxon>
        <taxon>Mesostigmata</taxon>
        <taxon>Gamasina</taxon>
        <taxon>Dermanyssoidea</taxon>
        <taxon>Laelapidae</taxon>
        <taxon>Tropilaelaps</taxon>
    </lineage>
</organism>
<proteinExistence type="predicted"/>
<keyword evidence="4" id="KW-0862">Zinc</keyword>
<evidence type="ECO:0000256" key="4">
    <source>
        <dbReference type="ARBA" id="ARBA00022771"/>
    </source>
</evidence>
<dbReference type="Gene3D" id="2.30.29.30">
    <property type="entry name" value="Pleckstrin-homology domain (PH domain)/Phosphotyrosine-binding domain (PTB)"/>
    <property type="match status" value="1"/>
</dbReference>
<evidence type="ECO:0000256" key="6">
    <source>
        <dbReference type="SAM" id="MobiDB-lite"/>
    </source>
</evidence>
<dbReference type="InterPro" id="IPR011993">
    <property type="entry name" value="PH-like_dom_sf"/>
</dbReference>
<dbReference type="Pfam" id="PF00621">
    <property type="entry name" value="RhoGEF"/>
    <property type="match status" value="1"/>
</dbReference>
<protein>
    <submittedName>
        <fullName evidence="9">Uncharacterized protein</fullName>
    </submittedName>
</protein>
<keyword evidence="4" id="KW-0863">Zinc-finger</keyword>
<comment type="caution">
    <text evidence="9">The sequence shown here is derived from an EMBL/GenBank/DDBJ whole genome shotgun (WGS) entry which is preliminary data.</text>
</comment>
<name>A0A1V9XKY1_9ACAR</name>
<keyword evidence="5" id="KW-0175">Coiled coil</keyword>
<dbReference type="InterPro" id="IPR001849">
    <property type="entry name" value="PH_domain"/>
</dbReference>
<keyword evidence="3" id="KW-0597">Phosphoprotein</keyword>
<gene>
    <name evidence="9" type="ORF">BIW11_09278</name>
</gene>
<dbReference type="PANTHER" id="PTHR13944:SF21">
    <property type="entry name" value="CYSTS, ISOFORM C"/>
    <property type="match status" value="1"/>
</dbReference>
<dbReference type="GO" id="GO:0035023">
    <property type="term" value="P:regulation of Rho protein signal transduction"/>
    <property type="evidence" value="ECO:0007669"/>
    <property type="project" value="TreeGrafter"/>
</dbReference>
<keyword evidence="10" id="KW-1185">Reference proteome</keyword>
<dbReference type="GO" id="GO:0005737">
    <property type="term" value="C:cytoplasm"/>
    <property type="evidence" value="ECO:0007669"/>
    <property type="project" value="UniProtKB-SubCell"/>
</dbReference>
<dbReference type="OrthoDB" id="28045at2759"/>
<dbReference type="EMBL" id="MNPL01008649">
    <property type="protein sequence ID" value="OQR74139.1"/>
    <property type="molecule type" value="Genomic_DNA"/>
</dbReference>